<dbReference type="EMBL" id="CP118099">
    <property type="protein sequence ID" value="WDH76568.1"/>
    <property type="molecule type" value="Genomic_DNA"/>
</dbReference>
<sequence length="349" mass="39777">MSYTRSKKKESNRRVLLLLFSLIIIVGAIVFYLYAYKPAAEQDKIHVAFKEALLEQDRAFFEEKMEYQGEPLTRAEALRFMRWLNDEKSIRGDAIAEVAKDRSDRTSSTESEGLFRLIDTGEGRYGFSDYRIELLPQRIDVTSDLQLTNIWIDGQRVGRIDEAGGLLTFEKMPGSYDVKAVAVANGETVSETETIQLTSSASIDYALMPESNESIAGQFDLKRAELIEIEVEAQTGHSLETIDSLIGQSEKKVLETLGEPTGKREEKWDYEQLTVTYDDGDVQSIVVDLDKRPDDLIALLGEPKEKLEHQLGTEWDYGQSFFESFFTFFGLETEKQFVEKNDAMYLLIE</sequence>
<evidence type="ECO:0000313" key="3">
    <source>
        <dbReference type="Proteomes" id="UP001213680"/>
    </source>
</evidence>
<accession>A0ABY7X0B7</accession>
<protein>
    <recommendedName>
        <fullName evidence="4">SLH domain-containing protein</fullName>
    </recommendedName>
</protein>
<evidence type="ECO:0000313" key="2">
    <source>
        <dbReference type="EMBL" id="WDH76568.1"/>
    </source>
</evidence>
<keyword evidence="3" id="KW-1185">Reference proteome</keyword>
<reference evidence="2 3" key="1">
    <citation type="submission" date="2023-02" db="EMBL/GenBank/DDBJ databases">
        <title>A bacterium isolated from plastisphere.</title>
        <authorList>
            <person name="Sun Y."/>
        </authorList>
    </citation>
    <scope>NUCLEOTIDE SEQUENCE [LARGE SCALE GENOMIC DNA]</scope>
    <source>
        <strain evidence="3">a-1</strain>
    </source>
</reference>
<gene>
    <name evidence="2" type="ORF">PTI97_03405</name>
</gene>
<keyword evidence="1" id="KW-0812">Transmembrane</keyword>
<dbReference type="Proteomes" id="UP001213680">
    <property type="component" value="Chromosome"/>
</dbReference>
<keyword evidence="1" id="KW-1133">Transmembrane helix</keyword>
<evidence type="ECO:0008006" key="4">
    <source>
        <dbReference type="Google" id="ProtNLM"/>
    </source>
</evidence>
<proteinExistence type="predicted"/>
<feature type="transmembrane region" description="Helical" evidence="1">
    <location>
        <begin position="15"/>
        <end position="35"/>
    </location>
</feature>
<dbReference type="RefSeq" id="WP_274357227.1">
    <property type="nucleotide sequence ID" value="NZ_CP118099.1"/>
</dbReference>
<keyword evidence="1" id="KW-0472">Membrane</keyword>
<name>A0ABY7X0B7_9BACL</name>
<organism evidence="2 3">
    <name type="scientific">Exiguobacterium marinum</name>
    <dbReference type="NCBI Taxonomy" id="273528"/>
    <lineage>
        <taxon>Bacteria</taxon>
        <taxon>Bacillati</taxon>
        <taxon>Bacillota</taxon>
        <taxon>Bacilli</taxon>
        <taxon>Bacillales</taxon>
        <taxon>Bacillales Family XII. Incertae Sedis</taxon>
        <taxon>Exiguobacterium</taxon>
    </lineage>
</organism>
<evidence type="ECO:0000256" key="1">
    <source>
        <dbReference type="SAM" id="Phobius"/>
    </source>
</evidence>